<name>A0A0F8WMK6_9ZZZZ</name>
<gene>
    <name evidence="1" type="ORF">LCGC14_3049830</name>
</gene>
<proteinExistence type="predicted"/>
<feature type="non-terminal residue" evidence="1">
    <location>
        <position position="1"/>
    </location>
</feature>
<dbReference type="AlphaFoldDB" id="A0A0F8WMK6"/>
<organism evidence="1">
    <name type="scientific">marine sediment metagenome</name>
    <dbReference type="NCBI Taxonomy" id="412755"/>
    <lineage>
        <taxon>unclassified sequences</taxon>
        <taxon>metagenomes</taxon>
        <taxon>ecological metagenomes</taxon>
    </lineage>
</organism>
<protein>
    <submittedName>
        <fullName evidence="1">Uncharacterized protein</fullName>
    </submittedName>
</protein>
<accession>A0A0F8WMK6</accession>
<evidence type="ECO:0000313" key="1">
    <source>
        <dbReference type="EMBL" id="KKK57903.1"/>
    </source>
</evidence>
<comment type="caution">
    <text evidence="1">The sequence shown here is derived from an EMBL/GenBank/DDBJ whole genome shotgun (WGS) entry which is preliminary data.</text>
</comment>
<sequence>DFEVKAMTIGDDATAPTIADTVLGNETFRKARTSQSKPADGQVQYFQYISPSEAVGTIEELGWVAGAAVNTASPAGKDTGIMIARVLYSRNKTALESLQVERIDSVAEA</sequence>
<reference evidence="1" key="1">
    <citation type="journal article" date="2015" name="Nature">
        <title>Complex archaea that bridge the gap between prokaryotes and eukaryotes.</title>
        <authorList>
            <person name="Spang A."/>
            <person name="Saw J.H."/>
            <person name="Jorgensen S.L."/>
            <person name="Zaremba-Niedzwiedzka K."/>
            <person name="Martijn J."/>
            <person name="Lind A.E."/>
            <person name="van Eijk R."/>
            <person name="Schleper C."/>
            <person name="Guy L."/>
            <person name="Ettema T.J."/>
        </authorList>
    </citation>
    <scope>NUCLEOTIDE SEQUENCE</scope>
</reference>
<dbReference type="EMBL" id="LAZR01064247">
    <property type="protein sequence ID" value="KKK57903.1"/>
    <property type="molecule type" value="Genomic_DNA"/>
</dbReference>